<reference evidence="9" key="2">
    <citation type="submission" date="2020-09" db="EMBL/GenBank/DDBJ databases">
        <authorList>
            <person name="Sun Q."/>
            <person name="Zhou Y."/>
        </authorList>
    </citation>
    <scope>NUCLEOTIDE SEQUENCE</scope>
    <source>
        <strain evidence="9">CGMCC 1.15447</strain>
    </source>
</reference>
<dbReference type="NCBIfam" id="NF012200">
    <property type="entry name" value="choice_anch_D"/>
    <property type="match status" value="1"/>
</dbReference>
<evidence type="ECO:0000256" key="7">
    <source>
        <dbReference type="SAM" id="SignalP"/>
    </source>
</evidence>
<dbReference type="Proteomes" id="UP000648801">
    <property type="component" value="Unassembled WGS sequence"/>
</dbReference>
<keyword evidence="10" id="KW-1185">Reference proteome</keyword>
<evidence type="ECO:0000256" key="5">
    <source>
        <dbReference type="ARBA" id="ARBA00023273"/>
    </source>
</evidence>
<feature type="domain" description="HYDIN/VesB/CFA65-like Ig-like" evidence="8">
    <location>
        <begin position="675"/>
        <end position="769"/>
    </location>
</feature>
<sequence length="951" mass="97657">MKVPSTQLLLSLGILFLASLPCFAQCPSSPTISQIQGNKLTTAAVISPCAGQTVTTSGIVTAITPTGFFIQTPDPSPHPTEGIYINIGVAATAPVVIGNNLQVTGVVSTVPLTTQSHIPGTEITVDPTSGINLISGNNPLPAPIVLTSANLSSTGSIYQLTPYEGMRVAFSSLTAVSGTGGTLDEASETYTSNGQFYAVLTTSGSTVRPFRGPGIDVRDSPVPGAPSGVAQFDDNPQRILVDSGTPVGGTPIDLASGTNLNGPSGVLDFTSSYDNTYTPARLLLDPSWGRTNVDPSTALTIQPVTAATSSQFTVASFNIDRFYNTSSSDDIYYVPPKVVANNGTTSTGATFTTTAVDVSSAAYTRRVQKTALAICNILKTPDIIALEGIENQSVANDVATQVNTTCSVSYAAFGTDNINTYTLDNTGISVGFLIKNSTVDELNFFQGGGCAAYTNPPTGCETFTPTTGSATPITSNDRPWLILTAGIKRPNAKDYPIVVIVNDLADMTGENSTTSTAVRQKKEQQAEEVSTYIQTLQANGQHVISVGNFNAFEFSDGYTDTLATYTNNNVLPSNQVVEPGKSGITTPPLTDMTLQLPDTPPDPRWSYVDNGNAEAIEHFVITSDLVSTSQFSYVHFNADFPAVDLNDATIATRVSSHDAAIGYFAIPAPVLGVFLSPNTAAFGNVTVGTSSSAQAFTLTNIGEGPVTINSIAASGDFSETNNCPVAPTTLALNASCTINVVFKPTVAGPRTGTLSALTNAGTSAATASLSGVGAGFTLTDSQGNTSTTVTTAAGSTGTSTLVFTPFGNFSGTISTTCTAQGTAPTGVTCTAPQSFALSGTAAVNQSVSFSTTSRILASGLALGSSRSPWSAALVLALAGLLMLLAGRTRRLARISGLLVLLLAIFIPAIGCSGGGGPHNNPNGTPAGSYTYAVTATSGSISATETVTLVVQ</sequence>
<reference evidence="9" key="1">
    <citation type="journal article" date="2014" name="Int. J. Syst. Evol. Microbiol.">
        <title>Complete genome sequence of Corynebacterium casei LMG S-19264T (=DSM 44701T), isolated from a smear-ripened cheese.</title>
        <authorList>
            <consortium name="US DOE Joint Genome Institute (JGI-PGF)"/>
            <person name="Walter F."/>
            <person name="Albersmeier A."/>
            <person name="Kalinowski J."/>
            <person name="Ruckert C."/>
        </authorList>
    </citation>
    <scope>NUCLEOTIDE SEQUENCE</scope>
    <source>
        <strain evidence="9">CGMCC 1.15447</strain>
    </source>
</reference>
<dbReference type="EMBL" id="BMJB01000001">
    <property type="protein sequence ID" value="GGA63486.1"/>
    <property type="molecule type" value="Genomic_DNA"/>
</dbReference>
<keyword evidence="4" id="KW-0969">Cilium</keyword>
<dbReference type="GO" id="GO:0005737">
    <property type="term" value="C:cytoplasm"/>
    <property type="evidence" value="ECO:0007669"/>
    <property type="project" value="UniProtKB-SubCell"/>
</dbReference>
<name>A0A916RQR2_9BACT</name>
<evidence type="ECO:0000313" key="9">
    <source>
        <dbReference type="EMBL" id="GGA63486.1"/>
    </source>
</evidence>
<dbReference type="Gene3D" id="2.60.40.10">
    <property type="entry name" value="Immunoglobulins"/>
    <property type="match status" value="1"/>
</dbReference>
<dbReference type="InterPro" id="IPR036691">
    <property type="entry name" value="Endo/exonu/phosph_ase_sf"/>
</dbReference>
<dbReference type="Pfam" id="PF22544">
    <property type="entry name" value="HYDIN_VesB_CFA65-like_Ig"/>
    <property type="match status" value="1"/>
</dbReference>
<keyword evidence="6" id="KW-0812">Transmembrane</keyword>
<dbReference type="PANTHER" id="PTHR42834:SF1">
    <property type="entry name" value="ENDONUCLEASE_EXONUCLEASE_PHOSPHATASE FAMILY PROTEIN (AFU_ORTHOLOGUE AFUA_3G09210)"/>
    <property type="match status" value="1"/>
</dbReference>
<evidence type="ECO:0000313" key="10">
    <source>
        <dbReference type="Proteomes" id="UP000648801"/>
    </source>
</evidence>
<keyword evidence="5" id="KW-0966">Cell projection</keyword>
<dbReference type="PANTHER" id="PTHR42834">
    <property type="entry name" value="ENDONUCLEASE/EXONUCLEASE/PHOSPHATASE FAMILY PROTEIN (AFU_ORTHOLOGUE AFUA_3G09210)"/>
    <property type="match status" value="1"/>
</dbReference>
<feature type="transmembrane region" description="Helical" evidence="6">
    <location>
        <begin position="897"/>
        <end position="915"/>
    </location>
</feature>
<dbReference type="SUPFAM" id="SSF56219">
    <property type="entry name" value="DNase I-like"/>
    <property type="match status" value="1"/>
</dbReference>
<feature type="transmembrane region" description="Helical" evidence="6">
    <location>
        <begin position="868"/>
        <end position="885"/>
    </location>
</feature>
<evidence type="ECO:0000256" key="1">
    <source>
        <dbReference type="ARBA" id="ARBA00004138"/>
    </source>
</evidence>
<proteinExistence type="predicted"/>
<keyword evidence="7" id="KW-0732">Signal</keyword>
<comment type="subcellular location">
    <subcellularLocation>
        <location evidence="1">Cell projection</location>
        <location evidence="1">Cilium</location>
    </subcellularLocation>
    <subcellularLocation>
        <location evidence="2">Cytoplasm</location>
    </subcellularLocation>
</comment>
<dbReference type="InterPro" id="IPR053879">
    <property type="entry name" value="HYDIN_VesB_CFA65-like_Ig"/>
</dbReference>
<dbReference type="RefSeq" id="WP_188758514.1">
    <property type="nucleotide sequence ID" value="NZ_BMJB01000001.1"/>
</dbReference>
<dbReference type="Gene3D" id="3.60.10.10">
    <property type="entry name" value="Endonuclease/exonuclease/phosphatase"/>
    <property type="match status" value="1"/>
</dbReference>
<keyword evidence="3" id="KW-0963">Cytoplasm</keyword>
<evidence type="ECO:0000256" key="6">
    <source>
        <dbReference type="SAM" id="Phobius"/>
    </source>
</evidence>
<dbReference type="AlphaFoldDB" id="A0A916RQR2"/>
<dbReference type="InterPro" id="IPR013783">
    <property type="entry name" value="Ig-like_fold"/>
</dbReference>
<evidence type="ECO:0000256" key="4">
    <source>
        <dbReference type="ARBA" id="ARBA00023069"/>
    </source>
</evidence>
<evidence type="ECO:0000256" key="3">
    <source>
        <dbReference type="ARBA" id="ARBA00022490"/>
    </source>
</evidence>
<comment type="caution">
    <text evidence="9">The sequence shown here is derived from an EMBL/GenBank/DDBJ whole genome shotgun (WGS) entry which is preliminary data.</text>
</comment>
<organism evidence="9 10">
    <name type="scientific">Edaphobacter acidisoli</name>
    <dbReference type="NCBI Taxonomy" id="2040573"/>
    <lineage>
        <taxon>Bacteria</taxon>
        <taxon>Pseudomonadati</taxon>
        <taxon>Acidobacteriota</taxon>
        <taxon>Terriglobia</taxon>
        <taxon>Terriglobales</taxon>
        <taxon>Acidobacteriaceae</taxon>
        <taxon>Edaphobacter</taxon>
    </lineage>
</organism>
<keyword evidence="6" id="KW-1133">Transmembrane helix</keyword>
<keyword evidence="6" id="KW-0472">Membrane</keyword>
<evidence type="ECO:0000259" key="8">
    <source>
        <dbReference type="Pfam" id="PF22544"/>
    </source>
</evidence>
<evidence type="ECO:0000256" key="2">
    <source>
        <dbReference type="ARBA" id="ARBA00004496"/>
    </source>
</evidence>
<protein>
    <recommendedName>
        <fullName evidence="8">HYDIN/VesB/CFA65-like Ig-like domain-containing protein</fullName>
    </recommendedName>
</protein>
<feature type="chain" id="PRO_5036950510" description="HYDIN/VesB/CFA65-like Ig-like domain-containing protein" evidence="7">
    <location>
        <begin position="25"/>
        <end position="951"/>
    </location>
</feature>
<feature type="signal peptide" evidence="7">
    <location>
        <begin position="1"/>
        <end position="24"/>
    </location>
</feature>
<gene>
    <name evidence="9" type="ORF">GCM10011507_13920</name>
</gene>
<accession>A0A916RQR2</accession>